<protein>
    <recommendedName>
        <fullName evidence="3">CRISPR-associated protein, TIGR02710 family</fullName>
    </recommendedName>
</protein>
<dbReference type="EMBL" id="CP001110">
    <property type="protein sequence ID" value="ACF44634.1"/>
    <property type="molecule type" value="Genomic_DNA"/>
</dbReference>
<dbReference type="eggNOG" id="COG1394">
    <property type="taxonomic scope" value="Bacteria"/>
</dbReference>
<accession>B4SEV8</accession>
<sequence>MDKAGHKTMKRKDIQDVVYASQAFTSYKSASDQKKEEYYFSHNLKCECNGEKIDPDSLFSYSVSALKIKQALDSLCDLKYDLHILLVGTVLQPLMLSISAMNADNIILLYASDGTGQKKDVLAEYIFAYTSKKVECEAVNSSEPHTVFTAIKGIYDAEEWKGKKICIDITGGKKSMVGGGFLASSILGIDTFYIDFEKYENGKPVLCTEFLNKLDNPYDIFSIQLLNQAKELFRYHNYQAAYCIYLNIENKLSPCGLDKPEKLDLDLERSRVKRMKHVSECYMYWDRYAYNAAISCSEFIPEYQKSHLKNLQEFDEIPNKKSRYASVFFYDYILDRYLSAVRRGAYVVNNDPSGYHDAVLRYYQCVEMLLDAYITKHQKYAFYDPDVDKYPSKDIRRLCFSGYLEKKIDQKMVRYELSKKIELPLLNDKIANLNLWRDGFVHDKPGVQNSNIMKAQALVKQLIEIIFEKNESFKNDLIQYAFCTSFNDDGSLRKDHTGFVD</sequence>
<dbReference type="RefSeq" id="WP_012509108.1">
    <property type="nucleotide sequence ID" value="NC_011060.1"/>
</dbReference>
<evidence type="ECO:0008006" key="3">
    <source>
        <dbReference type="Google" id="ProtNLM"/>
    </source>
</evidence>
<keyword evidence="2" id="KW-1185">Reference proteome</keyword>
<dbReference type="AlphaFoldDB" id="B4SEV8"/>
<dbReference type="KEGG" id="pph:Ppha_2449"/>
<evidence type="ECO:0000313" key="2">
    <source>
        <dbReference type="Proteomes" id="UP000002724"/>
    </source>
</evidence>
<dbReference type="Proteomes" id="UP000002724">
    <property type="component" value="Chromosome"/>
</dbReference>
<dbReference type="SUPFAM" id="SSF52980">
    <property type="entry name" value="Restriction endonuclease-like"/>
    <property type="match status" value="1"/>
</dbReference>
<name>B4SEV8_PELPB</name>
<proteinExistence type="predicted"/>
<dbReference type="STRING" id="324925.Ppha_2449"/>
<dbReference type="HOGENOM" id="CLU_506890_0_0_10"/>
<dbReference type="Gene3D" id="3.40.50.10770">
    <property type="entry name" value="Hypothetical protein VC1899 like domain (Restriction endonuclease-like)"/>
    <property type="match status" value="1"/>
</dbReference>
<organism evidence="1 2">
    <name type="scientific">Pelodictyon phaeoclathratiforme (strain DSM 5477 / BU-1)</name>
    <dbReference type="NCBI Taxonomy" id="324925"/>
    <lineage>
        <taxon>Bacteria</taxon>
        <taxon>Pseudomonadati</taxon>
        <taxon>Chlorobiota</taxon>
        <taxon>Chlorobiia</taxon>
        <taxon>Chlorobiales</taxon>
        <taxon>Chlorobiaceae</taxon>
        <taxon>Chlorobium/Pelodictyon group</taxon>
        <taxon>Pelodictyon</taxon>
    </lineage>
</organism>
<dbReference type="InterPro" id="IPR011335">
    <property type="entry name" value="Restrct_endonuc-II-like"/>
</dbReference>
<reference evidence="1 2" key="1">
    <citation type="submission" date="2008-06" db="EMBL/GenBank/DDBJ databases">
        <title>Complete sequence of Pelodictyon phaeoclathratiforme BU-1.</title>
        <authorList>
            <consortium name="US DOE Joint Genome Institute"/>
            <person name="Lucas S."/>
            <person name="Copeland A."/>
            <person name="Lapidus A."/>
            <person name="Glavina del Rio T."/>
            <person name="Dalin E."/>
            <person name="Tice H."/>
            <person name="Bruce D."/>
            <person name="Goodwin L."/>
            <person name="Pitluck S."/>
            <person name="Schmutz J."/>
            <person name="Larimer F."/>
            <person name="Land M."/>
            <person name="Hauser L."/>
            <person name="Kyrpides N."/>
            <person name="Mikhailova N."/>
            <person name="Liu Z."/>
            <person name="Li T."/>
            <person name="Zhao F."/>
            <person name="Overmann J."/>
            <person name="Bryant D.A."/>
            <person name="Richardson P."/>
        </authorList>
    </citation>
    <scope>NUCLEOTIDE SEQUENCE [LARGE SCALE GENOMIC DNA]</scope>
    <source>
        <strain evidence="2">DSM 5477 / BU-1</strain>
    </source>
</reference>
<dbReference type="OrthoDB" id="597817at2"/>
<evidence type="ECO:0000313" key="1">
    <source>
        <dbReference type="EMBL" id="ACF44634.1"/>
    </source>
</evidence>
<gene>
    <name evidence="1" type="ordered locus">Ppha_2449</name>
</gene>